<comment type="caution">
    <text evidence="2">The sequence shown here is derived from an EMBL/GenBank/DDBJ whole genome shotgun (WGS) entry which is preliminary data.</text>
</comment>
<feature type="region of interest" description="Disordered" evidence="1">
    <location>
        <begin position="261"/>
        <end position="312"/>
    </location>
</feature>
<dbReference type="EMBL" id="RWJN01000076">
    <property type="protein sequence ID" value="TCD68100.1"/>
    <property type="molecule type" value="Genomic_DNA"/>
</dbReference>
<feature type="region of interest" description="Disordered" evidence="1">
    <location>
        <begin position="345"/>
        <end position="368"/>
    </location>
</feature>
<accession>A0A4R0RHT7</accession>
<reference evidence="2 3" key="1">
    <citation type="submission" date="2018-11" db="EMBL/GenBank/DDBJ databases">
        <title>Genome assembly of Steccherinum ochraceum LE-BIN_3174, the white-rot fungus of the Steccherinaceae family (The Residual Polyporoid clade, Polyporales, Basidiomycota).</title>
        <authorList>
            <person name="Fedorova T.V."/>
            <person name="Glazunova O.A."/>
            <person name="Landesman E.O."/>
            <person name="Moiseenko K.V."/>
            <person name="Psurtseva N.V."/>
            <person name="Savinova O.S."/>
            <person name="Shakhova N.V."/>
            <person name="Tyazhelova T.V."/>
            <person name="Vasina D.V."/>
        </authorList>
    </citation>
    <scope>NUCLEOTIDE SEQUENCE [LARGE SCALE GENOMIC DNA]</scope>
    <source>
        <strain evidence="2 3">LE-BIN_3174</strain>
    </source>
</reference>
<feature type="compositionally biased region" description="Basic and acidic residues" evidence="1">
    <location>
        <begin position="122"/>
        <end position="132"/>
    </location>
</feature>
<proteinExistence type="predicted"/>
<feature type="compositionally biased region" description="Low complexity" evidence="1">
    <location>
        <begin position="25"/>
        <end position="38"/>
    </location>
</feature>
<feature type="region of interest" description="Disordered" evidence="1">
    <location>
        <begin position="1"/>
        <end position="230"/>
    </location>
</feature>
<gene>
    <name evidence="2" type="ORF">EIP91_011553</name>
</gene>
<feature type="compositionally biased region" description="Low complexity" evidence="1">
    <location>
        <begin position="186"/>
        <end position="206"/>
    </location>
</feature>
<feature type="compositionally biased region" description="Polar residues" evidence="1">
    <location>
        <begin position="163"/>
        <end position="178"/>
    </location>
</feature>
<organism evidence="2 3">
    <name type="scientific">Steccherinum ochraceum</name>
    <dbReference type="NCBI Taxonomy" id="92696"/>
    <lineage>
        <taxon>Eukaryota</taxon>
        <taxon>Fungi</taxon>
        <taxon>Dikarya</taxon>
        <taxon>Basidiomycota</taxon>
        <taxon>Agaricomycotina</taxon>
        <taxon>Agaricomycetes</taxon>
        <taxon>Polyporales</taxon>
        <taxon>Steccherinaceae</taxon>
        <taxon>Steccherinum</taxon>
    </lineage>
</organism>
<evidence type="ECO:0000313" key="2">
    <source>
        <dbReference type="EMBL" id="TCD68100.1"/>
    </source>
</evidence>
<keyword evidence="3" id="KW-1185">Reference proteome</keyword>
<sequence>MPSSSSSSVAGSYRTRNYRDPLELTADAGPTTPTTTAAVHRFDELTAEASGMPRTSRKPFRRDSTRIQQWVLDHDQQLLQQSPSDDPPDSPDSAEPPAPSSGSGRIEESSSECFVVVEESDEMPRPGRDAFNSHKTLRAMPPPAPRTPRKSSGIASTPPAGNGSPSTALRNFHLSFSSHSRRPSNTTASITTRSPSPSRSSILRRPATIDTQTSYTQSSSNVPSLVSPKPTRAASEFGALSHANESSTWKLKRPTVLGHFLIPSNGQPDEANFPRPSTSSTFTQSSTTFTQPSTDTLSTPPNKMSWGRSSPASFFRSSQQSLWSLPTSASHLNDPPYSTKVIARDNESDRSTFRHSVRGGTSTNGLALLGSPRRRKKRKLIISGIPQGDHSRFEGVRRWCESFGEVNQITRLHNGDLHIDFRKNEVADTVCRLNARVYIAGVGSVGLSWFTGKRP</sequence>
<dbReference type="AlphaFoldDB" id="A0A4R0RHT7"/>
<evidence type="ECO:0000256" key="1">
    <source>
        <dbReference type="SAM" id="MobiDB-lite"/>
    </source>
</evidence>
<name>A0A4R0RHT7_9APHY</name>
<dbReference type="STRING" id="92696.A0A4R0RHT7"/>
<dbReference type="Proteomes" id="UP000292702">
    <property type="component" value="Unassembled WGS sequence"/>
</dbReference>
<feature type="compositionally biased region" description="Low complexity" evidence="1">
    <location>
        <begin position="276"/>
        <end position="299"/>
    </location>
</feature>
<dbReference type="OrthoDB" id="3071736at2759"/>
<feature type="compositionally biased region" description="Polar residues" evidence="1">
    <location>
        <begin position="209"/>
        <end position="224"/>
    </location>
</feature>
<protein>
    <submittedName>
        <fullName evidence="2">Uncharacterized protein</fullName>
    </submittedName>
</protein>
<evidence type="ECO:0000313" key="3">
    <source>
        <dbReference type="Proteomes" id="UP000292702"/>
    </source>
</evidence>